<feature type="compositionally biased region" description="Low complexity" evidence="1">
    <location>
        <begin position="223"/>
        <end position="237"/>
    </location>
</feature>
<dbReference type="InterPro" id="IPR012340">
    <property type="entry name" value="NA-bd_OB-fold"/>
</dbReference>
<evidence type="ECO:0000313" key="4">
    <source>
        <dbReference type="Proteomes" id="UP001178507"/>
    </source>
</evidence>
<organism evidence="3 4">
    <name type="scientific">Effrenium voratum</name>
    <dbReference type="NCBI Taxonomy" id="2562239"/>
    <lineage>
        <taxon>Eukaryota</taxon>
        <taxon>Sar</taxon>
        <taxon>Alveolata</taxon>
        <taxon>Dinophyceae</taxon>
        <taxon>Suessiales</taxon>
        <taxon>Symbiodiniaceae</taxon>
        <taxon>Effrenium</taxon>
    </lineage>
</organism>
<dbReference type="SMART" id="SM00357">
    <property type="entry name" value="CSP"/>
    <property type="match status" value="2"/>
</dbReference>
<proteinExistence type="predicted"/>
<feature type="region of interest" description="Disordered" evidence="1">
    <location>
        <begin position="1"/>
        <end position="37"/>
    </location>
</feature>
<feature type="domain" description="CSD" evidence="2">
    <location>
        <begin position="54"/>
        <end position="128"/>
    </location>
</feature>
<dbReference type="EMBL" id="CAUJNA010002224">
    <property type="protein sequence ID" value="CAJ1391837.1"/>
    <property type="molecule type" value="Genomic_DNA"/>
</dbReference>
<evidence type="ECO:0000259" key="2">
    <source>
        <dbReference type="PROSITE" id="PS51857"/>
    </source>
</evidence>
<name>A0AA36IPY6_9DINO</name>
<accession>A0AA36IPY6</accession>
<evidence type="ECO:0000256" key="1">
    <source>
        <dbReference type="SAM" id="MobiDB-lite"/>
    </source>
</evidence>
<dbReference type="Proteomes" id="UP001178507">
    <property type="component" value="Unassembled WGS sequence"/>
</dbReference>
<protein>
    <recommendedName>
        <fullName evidence="2">CSD domain-containing protein</fullName>
    </recommendedName>
</protein>
<dbReference type="AlphaFoldDB" id="A0AA36IPY6"/>
<reference evidence="3" key="1">
    <citation type="submission" date="2023-08" db="EMBL/GenBank/DDBJ databases">
        <authorList>
            <person name="Chen Y."/>
            <person name="Shah S."/>
            <person name="Dougan E. K."/>
            <person name="Thang M."/>
            <person name="Chan C."/>
        </authorList>
    </citation>
    <scope>NUCLEOTIDE SEQUENCE</scope>
</reference>
<dbReference type="PROSITE" id="PS51857">
    <property type="entry name" value="CSD_2"/>
    <property type="match status" value="2"/>
</dbReference>
<keyword evidence="4" id="KW-1185">Reference proteome</keyword>
<sequence>MAVTSPMPEEELKPPGGGWPSPGEEPRRSGLTAPARPPPAIIYNSLLGDKQGRKRFGEIKSFNASKGYGFISEPQVWDMMKCDVHFHLNEVYDVDPEKVSEKIQVGAKCSFWFSLDRSGRPQARVVRITEAPDRPQPPKASFDIEARQYVGRIKSFKEDTGYGFISCQELFDRFKRDVFLHHKQRKNFEVNDVVKFKIFLDQAKGQPKAMHLEAAEEQELPETQEQQQQSGTETQDAASTAQEETISHGLPTSLDDHSAEEADVWEEGWTRYCTEESAEEFWWCRESTSEWFMEKDPGDWAKFLDPSSAKEYWWHTSGRCFWATT</sequence>
<dbReference type="InterPro" id="IPR002059">
    <property type="entry name" value="CSP_DNA-bd"/>
</dbReference>
<feature type="domain" description="CSD" evidence="2">
    <location>
        <begin position="148"/>
        <end position="214"/>
    </location>
</feature>
<comment type="caution">
    <text evidence="3">The sequence shown here is derived from an EMBL/GenBank/DDBJ whole genome shotgun (WGS) entry which is preliminary data.</text>
</comment>
<dbReference type="Gene3D" id="2.40.50.140">
    <property type="entry name" value="Nucleic acid-binding proteins"/>
    <property type="match status" value="2"/>
</dbReference>
<gene>
    <name evidence="3" type="ORF">EVOR1521_LOCUS17094</name>
</gene>
<evidence type="ECO:0000313" key="3">
    <source>
        <dbReference type="EMBL" id="CAJ1391837.1"/>
    </source>
</evidence>
<dbReference type="InterPro" id="IPR011129">
    <property type="entry name" value="CSD"/>
</dbReference>
<dbReference type="SUPFAM" id="SSF50249">
    <property type="entry name" value="Nucleic acid-binding proteins"/>
    <property type="match status" value="2"/>
</dbReference>
<feature type="region of interest" description="Disordered" evidence="1">
    <location>
        <begin position="217"/>
        <end position="258"/>
    </location>
</feature>
<dbReference type="GO" id="GO:0003676">
    <property type="term" value="F:nucleic acid binding"/>
    <property type="evidence" value="ECO:0007669"/>
    <property type="project" value="InterPro"/>
</dbReference>